<reference evidence="5" key="2">
    <citation type="submission" date="2023-01" db="EMBL/GenBank/DDBJ databases">
        <title>Human gut microbiome strain richness.</title>
        <authorList>
            <person name="Chen-Liaw A."/>
        </authorList>
    </citation>
    <scope>NUCLEOTIDE SEQUENCE</scope>
    <source>
        <strain evidence="5">B1_m1001713B170214d0_201011</strain>
    </source>
</reference>
<dbReference type="Gene3D" id="3.40.50.300">
    <property type="entry name" value="P-loop containing nucleotide triphosphate hydrolases"/>
    <property type="match status" value="1"/>
</dbReference>
<sequence length="246" mass="27149">MMEKALLQVEEVTKRFGGLTAVNQVSMHVKQGETVGLIGANGAGKTTLFNLIAGAYHVTSGRILFEGKEIQNMPSHKLARIGIARTYQIVKPFSNLTMLENTMVGALQKHSRVEEARRKAEEVLELVEMGDRKNVRGENLNLPELKRMEVARALATEPKILLLDEVMAGLNPTDSGRVINLIRKIGKESGLTIIIIEHVMKAVMTLSDRVYVLNQGCLIADGSPEEVTADPEVIKSYLGEKRYAKN</sequence>
<evidence type="ECO:0000256" key="3">
    <source>
        <dbReference type="ARBA" id="ARBA00022840"/>
    </source>
</evidence>
<keyword evidence="6" id="KW-0378">Hydrolase</keyword>
<dbReference type="InterPro" id="IPR003593">
    <property type="entry name" value="AAA+_ATPase"/>
</dbReference>
<dbReference type="InterPro" id="IPR032823">
    <property type="entry name" value="BCA_ABC_TP_C"/>
</dbReference>
<dbReference type="RefSeq" id="WP_243004136.1">
    <property type="nucleotide sequence ID" value="NZ_CACRUA010000047.1"/>
</dbReference>
<dbReference type="AlphaFoldDB" id="A0A6N3H3K7"/>
<evidence type="ECO:0000313" key="6">
    <source>
        <dbReference type="EMBL" id="VYU70720.1"/>
    </source>
</evidence>
<dbReference type="CDD" id="cd03219">
    <property type="entry name" value="ABC_Mj1267_LivG_branched"/>
    <property type="match status" value="1"/>
</dbReference>
<dbReference type="Pfam" id="PF00005">
    <property type="entry name" value="ABC_tran"/>
    <property type="match status" value="1"/>
</dbReference>
<gene>
    <name evidence="6" type="primary">lptB_3</name>
    <name evidence="6" type="ORF">CSLFYP84_03451</name>
    <name evidence="5" type="ORF">PM006_10510</name>
</gene>
<organism evidence="6">
    <name type="scientific">Clostridium symbiosum</name>
    <name type="common">Bacteroides symbiosus</name>
    <dbReference type="NCBI Taxonomy" id="1512"/>
    <lineage>
        <taxon>Bacteria</taxon>
        <taxon>Bacillati</taxon>
        <taxon>Bacillota</taxon>
        <taxon>Clostridia</taxon>
        <taxon>Lachnospirales</taxon>
        <taxon>Lachnospiraceae</taxon>
        <taxon>Otoolea</taxon>
    </lineage>
</organism>
<evidence type="ECO:0000256" key="2">
    <source>
        <dbReference type="ARBA" id="ARBA00022741"/>
    </source>
</evidence>
<evidence type="ECO:0000256" key="1">
    <source>
        <dbReference type="ARBA" id="ARBA00022448"/>
    </source>
</evidence>
<dbReference type="SUPFAM" id="SSF52540">
    <property type="entry name" value="P-loop containing nucleoside triphosphate hydrolases"/>
    <property type="match status" value="1"/>
</dbReference>
<dbReference type="PROSITE" id="PS50893">
    <property type="entry name" value="ABC_TRANSPORTER_2"/>
    <property type="match status" value="1"/>
</dbReference>
<dbReference type="EMBL" id="JAQLGM010000023">
    <property type="protein sequence ID" value="MDB2000630.1"/>
    <property type="molecule type" value="Genomic_DNA"/>
</dbReference>
<evidence type="ECO:0000259" key="4">
    <source>
        <dbReference type="PROSITE" id="PS50893"/>
    </source>
</evidence>
<dbReference type="GO" id="GO:0005524">
    <property type="term" value="F:ATP binding"/>
    <property type="evidence" value="ECO:0007669"/>
    <property type="project" value="UniProtKB-KW"/>
</dbReference>
<dbReference type="EC" id="3.6.3.-" evidence="6"/>
<dbReference type="InterPro" id="IPR051120">
    <property type="entry name" value="ABC_AA/LPS_Transport"/>
</dbReference>
<name>A0A6N3H3K7_CLOSY</name>
<reference evidence="6" key="1">
    <citation type="submission" date="2019-11" db="EMBL/GenBank/DDBJ databases">
        <authorList>
            <person name="Feng L."/>
        </authorList>
    </citation>
    <scope>NUCLEOTIDE SEQUENCE</scope>
    <source>
        <strain evidence="6">CsymbiosumLFYP84</strain>
    </source>
</reference>
<dbReference type="Pfam" id="PF12399">
    <property type="entry name" value="BCA_ABC_TP_C"/>
    <property type="match status" value="1"/>
</dbReference>
<keyword evidence="3 6" id="KW-0067">ATP-binding</keyword>
<dbReference type="InterPro" id="IPR003439">
    <property type="entry name" value="ABC_transporter-like_ATP-bd"/>
</dbReference>
<evidence type="ECO:0000313" key="5">
    <source>
        <dbReference type="EMBL" id="MDB2000630.1"/>
    </source>
</evidence>
<dbReference type="EMBL" id="CACRUA010000047">
    <property type="protein sequence ID" value="VYU70720.1"/>
    <property type="molecule type" value="Genomic_DNA"/>
</dbReference>
<dbReference type="GO" id="GO:0016887">
    <property type="term" value="F:ATP hydrolysis activity"/>
    <property type="evidence" value="ECO:0007669"/>
    <property type="project" value="InterPro"/>
</dbReference>
<dbReference type="GO" id="GO:0005886">
    <property type="term" value="C:plasma membrane"/>
    <property type="evidence" value="ECO:0007669"/>
    <property type="project" value="TreeGrafter"/>
</dbReference>
<protein>
    <submittedName>
        <fullName evidence="5">ABC transporter ATP-binding protein</fullName>
    </submittedName>
    <submittedName>
        <fullName evidence="6">Lipopolysaccharide export system ATP-binding protein LptB</fullName>
        <ecNumber evidence="6">3.6.3.-</ecNumber>
    </submittedName>
</protein>
<dbReference type="InterPro" id="IPR027417">
    <property type="entry name" value="P-loop_NTPase"/>
</dbReference>
<dbReference type="Proteomes" id="UP001300871">
    <property type="component" value="Unassembled WGS sequence"/>
</dbReference>
<accession>A0A6N3H3K7</accession>
<proteinExistence type="predicted"/>
<keyword evidence="1" id="KW-0813">Transport</keyword>
<feature type="domain" description="ABC transporter" evidence="4">
    <location>
        <begin position="7"/>
        <end position="240"/>
    </location>
</feature>
<dbReference type="PANTHER" id="PTHR45772">
    <property type="entry name" value="CONSERVED COMPONENT OF ABC TRANSPORTER FOR NATURAL AMINO ACIDS-RELATED"/>
    <property type="match status" value="1"/>
</dbReference>
<keyword evidence="2" id="KW-0547">Nucleotide-binding</keyword>
<dbReference type="SMART" id="SM00382">
    <property type="entry name" value="AAA"/>
    <property type="match status" value="1"/>
</dbReference>
<dbReference type="FunFam" id="3.40.50.300:FF:000421">
    <property type="entry name" value="Branched-chain amino acid ABC transporter ATP-binding protein"/>
    <property type="match status" value="1"/>
</dbReference>